<protein>
    <submittedName>
        <fullName evidence="1">Cyanophycinase</fullName>
        <ecNumber evidence="1">3.4.15.6</ecNumber>
    </submittedName>
</protein>
<name>A0ABV7CL70_9GAMM</name>
<comment type="caution">
    <text evidence="1">The sequence shown here is derived from an EMBL/GenBank/DDBJ whole genome shotgun (WGS) entry which is preliminary data.</text>
</comment>
<reference evidence="2" key="1">
    <citation type="journal article" date="2019" name="Int. J. Syst. Evol. Microbiol.">
        <title>The Global Catalogue of Microorganisms (GCM) 10K type strain sequencing project: providing services to taxonomists for standard genome sequencing and annotation.</title>
        <authorList>
            <consortium name="The Broad Institute Genomics Platform"/>
            <consortium name="The Broad Institute Genome Sequencing Center for Infectious Disease"/>
            <person name="Wu L."/>
            <person name="Ma J."/>
        </authorList>
    </citation>
    <scope>NUCLEOTIDE SEQUENCE [LARGE SCALE GENOMIC DNA]</scope>
    <source>
        <strain evidence="2">KCTC 42730</strain>
    </source>
</reference>
<dbReference type="EMBL" id="JBHRSD010000018">
    <property type="protein sequence ID" value="MFC3033290.1"/>
    <property type="molecule type" value="Genomic_DNA"/>
</dbReference>
<sequence length="548" mass="59572">MNTFVHFGAVAWLFVATFSIKSQAQQLVLIGGALKTCASLSPQYCQPNTVFPTAAKTTRWFQITPQHLTQLSRAWPTGSEDLSRLMTQLKRSDANKRYSYAELLSLLDSGEQPLSKRLDDTQWALLLDSLEVPALTQQGTRQVEMVQAARTQLAGSQAILANMAALIAATPSKKYLAITASSHDPYDAADFYENLLNDFDVKGEWLALTIPLAQALSSGRCQDLATLRQQLSTSHSRERVYPERTQQEQLWCEKGVAALIAKIKSADAVFFNGGDQSLAKQVLFDEHNQPYPWFAALQSRAVIIGTSAGTALQSGGSNGHGSVAMVTNGTSEAAIKFGAFDQAAPADNCSEYQSCQAEHLNYLTYDPKGGLGSFTAGILDTHFSERSRTLRLATLLAHTGQRLGFGVDETTALVANVTPSHTELQVMGEHGVVVLESKSAAEFVYHYLQPADSAKLDAKNTLSLTLASSASASQALSDATYTDAIFAKNGFKNLVQSFCQSGQQTFSYDFSTAHKYALTLARSTATQCQLNKNKTYSIKNLNIIINKK</sequence>
<keyword evidence="2" id="KW-1185">Reference proteome</keyword>
<proteinExistence type="predicted"/>
<organism evidence="1 2">
    <name type="scientific">Pseudoalteromonas fenneropenaei</name>
    <dbReference type="NCBI Taxonomy" id="1737459"/>
    <lineage>
        <taxon>Bacteria</taxon>
        <taxon>Pseudomonadati</taxon>
        <taxon>Pseudomonadota</taxon>
        <taxon>Gammaproteobacteria</taxon>
        <taxon>Alteromonadales</taxon>
        <taxon>Pseudoalteromonadaceae</taxon>
        <taxon>Pseudoalteromonas</taxon>
    </lineage>
</organism>
<dbReference type="SUPFAM" id="SSF52317">
    <property type="entry name" value="Class I glutamine amidotransferase-like"/>
    <property type="match status" value="1"/>
</dbReference>
<evidence type="ECO:0000313" key="2">
    <source>
        <dbReference type="Proteomes" id="UP001595453"/>
    </source>
</evidence>
<dbReference type="Proteomes" id="UP001595453">
    <property type="component" value="Unassembled WGS sequence"/>
</dbReference>
<dbReference type="Gene3D" id="3.40.50.880">
    <property type="match status" value="1"/>
</dbReference>
<keyword evidence="1" id="KW-0121">Carboxypeptidase</keyword>
<dbReference type="GO" id="GO:0004180">
    <property type="term" value="F:carboxypeptidase activity"/>
    <property type="evidence" value="ECO:0007669"/>
    <property type="project" value="UniProtKB-KW"/>
</dbReference>
<dbReference type="InterPro" id="IPR029062">
    <property type="entry name" value="Class_I_gatase-like"/>
</dbReference>
<dbReference type="PANTHER" id="PTHR36175:SF1">
    <property type="entry name" value="CYANOPHYCINASE"/>
    <property type="match status" value="1"/>
</dbReference>
<gene>
    <name evidence="1" type="ORF">ACFOEE_12235</name>
</gene>
<dbReference type="PANTHER" id="PTHR36175">
    <property type="entry name" value="CYANOPHYCINASE"/>
    <property type="match status" value="1"/>
</dbReference>
<dbReference type="CDD" id="cd03145">
    <property type="entry name" value="GAT1_cyanophycinase"/>
    <property type="match status" value="1"/>
</dbReference>
<keyword evidence="1" id="KW-0378">Hydrolase</keyword>
<dbReference type="EC" id="3.4.15.6" evidence="1"/>
<dbReference type="GO" id="GO:0008241">
    <property type="term" value="F:peptidyl-dipeptidase activity"/>
    <property type="evidence" value="ECO:0007669"/>
    <property type="project" value="UniProtKB-EC"/>
</dbReference>
<accession>A0ABV7CL70</accession>
<keyword evidence="1" id="KW-0645">Protease</keyword>
<dbReference type="RefSeq" id="WP_377124624.1">
    <property type="nucleotide sequence ID" value="NZ_JBHRSD010000018.1"/>
</dbReference>
<evidence type="ECO:0000313" key="1">
    <source>
        <dbReference type="EMBL" id="MFC3033290.1"/>
    </source>
</evidence>